<evidence type="ECO:0000313" key="2">
    <source>
        <dbReference type="Proteomes" id="UP001157502"/>
    </source>
</evidence>
<dbReference type="Proteomes" id="UP001157502">
    <property type="component" value="Chromosome 19"/>
</dbReference>
<evidence type="ECO:0000313" key="1">
    <source>
        <dbReference type="EMBL" id="KAJ7997333.1"/>
    </source>
</evidence>
<gene>
    <name evidence="1" type="ORF">DPEC_G00227890</name>
</gene>
<sequence length="99" mass="10930">MKTHQLSHLHGAAVVRAELRVETKRAVDTWDAFVSDEHGESRGPRKRRSGYWKAGASRPVTIGNSDGSRRSRRSPYGSSGGTVCVWRRSKKEPGVSEAP</sequence>
<organism evidence="1 2">
    <name type="scientific">Dallia pectoralis</name>
    <name type="common">Alaska blackfish</name>
    <dbReference type="NCBI Taxonomy" id="75939"/>
    <lineage>
        <taxon>Eukaryota</taxon>
        <taxon>Metazoa</taxon>
        <taxon>Chordata</taxon>
        <taxon>Craniata</taxon>
        <taxon>Vertebrata</taxon>
        <taxon>Euteleostomi</taxon>
        <taxon>Actinopterygii</taxon>
        <taxon>Neopterygii</taxon>
        <taxon>Teleostei</taxon>
        <taxon>Protacanthopterygii</taxon>
        <taxon>Esociformes</taxon>
        <taxon>Umbridae</taxon>
        <taxon>Dallia</taxon>
    </lineage>
</organism>
<protein>
    <submittedName>
        <fullName evidence="1">Uncharacterized protein</fullName>
    </submittedName>
</protein>
<dbReference type="EMBL" id="CM055746">
    <property type="protein sequence ID" value="KAJ7997333.1"/>
    <property type="molecule type" value="Genomic_DNA"/>
</dbReference>
<proteinExistence type="predicted"/>
<keyword evidence="2" id="KW-1185">Reference proteome</keyword>
<name>A0ACC2G162_DALPE</name>
<comment type="caution">
    <text evidence="1">The sequence shown here is derived from an EMBL/GenBank/DDBJ whole genome shotgun (WGS) entry which is preliminary data.</text>
</comment>
<reference evidence="1" key="1">
    <citation type="submission" date="2021-05" db="EMBL/GenBank/DDBJ databases">
        <authorList>
            <person name="Pan Q."/>
            <person name="Jouanno E."/>
            <person name="Zahm M."/>
            <person name="Klopp C."/>
            <person name="Cabau C."/>
            <person name="Louis A."/>
            <person name="Berthelot C."/>
            <person name="Parey E."/>
            <person name="Roest Crollius H."/>
            <person name="Montfort J."/>
            <person name="Robinson-Rechavi M."/>
            <person name="Bouchez O."/>
            <person name="Lampietro C."/>
            <person name="Lopez Roques C."/>
            <person name="Donnadieu C."/>
            <person name="Postlethwait J."/>
            <person name="Bobe J."/>
            <person name="Dillon D."/>
            <person name="Chandos A."/>
            <person name="von Hippel F."/>
            <person name="Guiguen Y."/>
        </authorList>
    </citation>
    <scope>NUCLEOTIDE SEQUENCE</scope>
    <source>
        <strain evidence="1">YG-Jan2019</strain>
    </source>
</reference>
<accession>A0ACC2G162</accession>